<dbReference type="Proteomes" id="UP001377160">
    <property type="component" value="Unassembled WGS sequence"/>
</dbReference>
<proteinExistence type="predicted"/>
<sequence>RNNISENWKYGFTYQTTPADVGLADALTATLKNGMGASTLYTITDGLTIVLSYHENEFDDVYAGVKNIKDGDTQRMGLLGVNYTNNGLFVGFTY</sequence>
<gene>
    <name evidence="1" type="ORF">V8Z71_23605</name>
</gene>
<name>A0ABU9FYK1_9VIBR</name>
<dbReference type="InterPro" id="IPR023614">
    <property type="entry name" value="Porin_dom_sf"/>
</dbReference>
<accession>A0ABU9FYK1</accession>
<evidence type="ECO:0000313" key="1">
    <source>
        <dbReference type="EMBL" id="MEL0611303.1"/>
    </source>
</evidence>
<dbReference type="Gene3D" id="2.40.160.10">
    <property type="entry name" value="Porin"/>
    <property type="match status" value="1"/>
</dbReference>
<dbReference type="EMBL" id="JBANDX010000054">
    <property type="protein sequence ID" value="MEL0611303.1"/>
    <property type="molecule type" value="Genomic_DNA"/>
</dbReference>
<feature type="non-terminal residue" evidence="1">
    <location>
        <position position="1"/>
    </location>
</feature>
<feature type="non-terminal residue" evidence="1">
    <location>
        <position position="94"/>
    </location>
</feature>
<organism evidence="1 2">
    <name type="scientific">Vibrio echinoideorum</name>
    <dbReference type="NCBI Taxonomy" id="2100116"/>
    <lineage>
        <taxon>Bacteria</taxon>
        <taxon>Pseudomonadati</taxon>
        <taxon>Pseudomonadota</taxon>
        <taxon>Gammaproteobacteria</taxon>
        <taxon>Vibrionales</taxon>
        <taxon>Vibrionaceae</taxon>
        <taxon>Vibrio</taxon>
    </lineage>
</organism>
<reference evidence="1 2" key="1">
    <citation type="submission" date="2024-02" db="EMBL/GenBank/DDBJ databases">
        <title>Bacteria isolated from the canopy kelp, Nereocystis luetkeana.</title>
        <authorList>
            <person name="Pfister C.A."/>
            <person name="Younker I.T."/>
            <person name="Light S.H."/>
        </authorList>
    </citation>
    <scope>NUCLEOTIDE SEQUENCE [LARGE SCALE GENOMIC DNA]</scope>
    <source>
        <strain evidence="1 2">TI.1.15</strain>
    </source>
</reference>
<dbReference type="SUPFAM" id="SSF56935">
    <property type="entry name" value="Porins"/>
    <property type="match status" value="1"/>
</dbReference>
<protein>
    <submittedName>
        <fullName evidence="1">Porin</fullName>
    </submittedName>
</protein>
<keyword evidence="2" id="KW-1185">Reference proteome</keyword>
<evidence type="ECO:0000313" key="2">
    <source>
        <dbReference type="Proteomes" id="UP001377160"/>
    </source>
</evidence>
<comment type="caution">
    <text evidence="1">The sequence shown here is derived from an EMBL/GenBank/DDBJ whole genome shotgun (WGS) entry which is preliminary data.</text>
</comment>